<evidence type="ECO:0000256" key="2">
    <source>
        <dbReference type="ARBA" id="ARBA00022840"/>
    </source>
</evidence>
<dbReference type="PROSITE" id="PS00622">
    <property type="entry name" value="HTH_LUXR_1"/>
    <property type="match status" value="1"/>
</dbReference>
<feature type="region of interest" description="Disordered" evidence="3">
    <location>
        <begin position="340"/>
        <end position="373"/>
    </location>
</feature>
<dbReference type="AlphaFoldDB" id="A0A9X2N9R5"/>
<proteinExistence type="predicted"/>
<dbReference type="InterPro" id="IPR027417">
    <property type="entry name" value="P-loop_NTPase"/>
</dbReference>
<accession>A0A9X2N9R5</accession>
<dbReference type="InterPro" id="IPR019793">
    <property type="entry name" value="Peroxidases_heam-ligand_BS"/>
</dbReference>
<dbReference type="SMART" id="SM00421">
    <property type="entry name" value="HTH_LUXR"/>
    <property type="match status" value="1"/>
</dbReference>
<evidence type="ECO:0000256" key="3">
    <source>
        <dbReference type="SAM" id="MobiDB-lite"/>
    </source>
</evidence>
<dbReference type="EMBL" id="JAMXQV010000003">
    <property type="protein sequence ID" value="MCR6483020.1"/>
    <property type="molecule type" value="Genomic_DNA"/>
</dbReference>
<dbReference type="PROSITE" id="PS00435">
    <property type="entry name" value="PEROXIDASE_1"/>
    <property type="match status" value="1"/>
</dbReference>
<sequence length="898" mass="94648">MRTPLRPPGSLVGRRDETSRLDALLDAAEKGEGGVLVLRGEPGIGKSALLDHVERTASGRFRVIRAAGSEFEVELPFAALHQLCVPALARLDELSPAHRDALRVAFGLADGRPDRFRIGLASLALLAVAARERPLLCVVDDAHCLDDASMKALTFVARRIAAEPVAMVFAARAPSAGHGLDELPGVLLAGLSAPDARALLAAHSVSPTDERIRDRVLGEARGNPLALIELPNAGGFALPGPASVPSRIEQSYQSRLADLPEAARVLLTIASAEPTGDPGLLWDAADRLGVDVRASTTAAEAAGLAEFASQVRFCHPLARSAVYRAAEPDLRRAAHQALAAATDPVTAPDRRAWHRAQASTGPDEEVAGELESSASRARARGGVAAAAAFLERAAALSLEPGKRTERTLAAVRATLDSGAADAAHTLLTTIDPTALDEFHRATVDLLRGKIAVVRPGDDSGPTLMLRAAQRLATLDPQRSRTYFLAAVEMALAAGRAGGALDRVVAAARDAPAVPGPPDVLDALVGLEGGNRRCGIPLVRRVLTGATAEWTRAPGLASMLAGELWDEDAHAAVIDWLVRTGRDTGSPLTLRLGLSQAAVAAVLTGDFGQAMAAIAEEEAIAGAFGDAPQMYARVHLAAMRGRAAEALGLFAELAGQDVLLLTANVHWGAALLHNGTADYRTALDAARRATAPGDLFLAGIALPELVEAAVRCGEHAAAESALSSLVERTEPTGTGWGRGVTAAARALVTDEEDDYREAIKHLADSRVAPYRARAHLLYGEWLRRKGRRADARRQLRTAHDQLSAIGMEAFAQRAAAELRATGEVARSRASRACDDLSMHEMHVARLVATGATTKEVAARLFLSPRTVDAHLRNIFRKLGITSRKELKSIPDIGDVKRAV</sequence>
<comment type="caution">
    <text evidence="5">The sequence shown here is derived from an EMBL/GenBank/DDBJ whole genome shotgun (WGS) entry which is preliminary data.</text>
</comment>
<evidence type="ECO:0000313" key="5">
    <source>
        <dbReference type="EMBL" id="MCR6483020.1"/>
    </source>
</evidence>
<dbReference type="PROSITE" id="PS50043">
    <property type="entry name" value="HTH_LUXR_2"/>
    <property type="match status" value="1"/>
</dbReference>
<dbReference type="SUPFAM" id="SSF52540">
    <property type="entry name" value="P-loop containing nucleoside triphosphate hydrolases"/>
    <property type="match status" value="1"/>
</dbReference>
<dbReference type="SUPFAM" id="SSF46894">
    <property type="entry name" value="C-terminal effector domain of the bipartite response regulators"/>
    <property type="match status" value="1"/>
</dbReference>
<dbReference type="GO" id="GO:0004016">
    <property type="term" value="F:adenylate cyclase activity"/>
    <property type="evidence" value="ECO:0007669"/>
    <property type="project" value="TreeGrafter"/>
</dbReference>
<dbReference type="PRINTS" id="PR00038">
    <property type="entry name" value="HTHLUXR"/>
</dbReference>
<organism evidence="5 6">
    <name type="scientific">Amycolatopsis iheyensis</name>
    <dbReference type="NCBI Taxonomy" id="2945988"/>
    <lineage>
        <taxon>Bacteria</taxon>
        <taxon>Bacillati</taxon>
        <taxon>Actinomycetota</taxon>
        <taxon>Actinomycetes</taxon>
        <taxon>Pseudonocardiales</taxon>
        <taxon>Pseudonocardiaceae</taxon>
        <taxon>Amycolatopsis</taxon>
    </lineage>
</organism>
<dbReference type="RefSeq" id="WP_257919633.1">
    <property type="nucleotide sequence ID" value="NZ_JAMXQV010000003.1"/>
</dbReference>
<dbReference type="InterPro" id="IPR041664">
    <property type="entry name" value="AAA_16"/>
</dbReference>
<dbReference type="GO" id="GO:0005524">
    <property type="term" value="F:ATP binding"/>
    <property type="evidence" value="ECO:0007669"/>
    <property type="project" value="UniProtKB-KW"/>
</dbReference>
<dbReference type="PANTHER" id="PTHR16305">
    <property type="entry name" value="TESTICULAR SOLUBLE ADENYLYL CYCLASE"/>
    <property type="match status" value="1"/>
</dbReference>
<protein>
    <submittedName>
        <fullName evidence="5">AAA family ATPase</fullName>
    </submittedName>
</protein>
<dbReference type="Pfam" id="PF00196">
    <property type="entry name" value="GerE"/>
    <property type="match status" value="1"/>
</dbReference>
<keyword evidence="6" id="KW-1185">Reference proteome</keyword>
<dbReference type="CDD" id="cd06170">
    <property type="entry name" value="LuxR_C_like"/>
    <property type="match status" value="1"/>
</dbReference>
<name>A0A9X2N9R5_9PSEU</name>
<evidence type="ECO:0000256" key="1">
    <source>
        <dbReference type="ARBA" id="ARBA00022741"/>
    </source>
</evidence>
<dbReference type="GO" id="GO:0005737">
    <property type="term" value="C:cytoplasm"/>
    <property type="evidence" value="ECO:0007669"/>
    <property type="project" value="TreeGrafter"/>
</dbReference>
<reference evidence="5" key="1">
    <citation type="submission" date="2022-06" db="EMBL/GenBank/DDBJ databases">
        <title>Amycolatopsis iheyaensis sp. nov., a new species of the genus Amycolatopsis isolated from soil in Iheya island, Japan.</title>
        <authorList>
            <person name="Ngamcharungchit C."/>
            <person name="Kanto H."/>
            <person name="Take A."/>
            <person name="Intra B."/>
            <person name="Matsumoto A."/>
            <person name="Panbangred W."/>
            <person name="Inahashi Y."/>
        </authorList>
    </citation>
    <scope>NUCLEOTIDE SEQUENCE</scope>
    <source>
        <strain evidence="5">OK19-0408</strain>
    </source>
</reference>
<dbReference type="Proteomes" id="UP001144096">
    <property type="component" value="Unassembled WGS sequence"/>
</dbReference>
<dbReference type="PANTHER" id="PTHR16305:SF35">
    <property type="entry name" value="TRANSCRIPTIONAL ACTIVATOR DOMAIN"/>
    <property type="match status" value="1"/>
</dbReference>
<keyword evidence="2" id="KW-0067">ATP-binding</keyword>
<evidence type="ECO:0000313" key="6">
    <source>
        <dbReference type="Proteomes" id="UP001144096"/>
    </source>
</evidence>
<dbReference type="Gene3D" id="3.40.50.300">
    <property type="entry name" value="P-loop containing nucleotide triphosphate hydrolases"/>
    <property type="match status" value="1"/>
</dbReference>
<dbReference type="InterPro" id="IPR036388">
    <property type="entry name" value="WH-like_DNA-bd_sf"/>
</dbReference>
<dbReference type="Gene3D" id="1.10.10.10">
    <property type="entry name" value="Winged helix-like DNA-binding domain superfamily/Winged helix DNA-binding domain"/>
    <property type="match status" value="1"/>
</dbReference>
<dbReference type="Pfam" id="PF13191">
    <property type="entry name" value="AAA_16"/>
    <property type="match status" value="1"/>
</dbReference>
<dbReference type="GO" id="GO:0003677">
    <property type="term" value="F:DNA binding"/>
    <property type="evidence" value="ECO:0007669"/>
    <property type="project" value="InterPro"/>
</dbReference>
<dbReference type="InterPro" id="IPR000792">
    <property type="entry name" value="Tscrpt_reg_LuxR_C"/>
</dbReference>
<dbReference type="GO" id="GO:0006355">
    <property type="term" value="P:regulation of DNA-templated transcription"/>
    <property type="evidence" value="ECO:0007669"/>
    <property type="project" value="InterPro"/>
</dbReference>
<feature type="domain" description="HTH luxR-type" evidence="4">
    <location>
        <begin position="828"/>
        <end position="893"/>
    </location>
</feature>
<evidence type="ECO:0000259" key="4">
    <source>
        <dbReference type="PROSITE" id="PS50043"/>
    </source>
</evidence>
<dbReference type="InterPro" id="IPR016032">
    <property type="entry name" value="Sig_transdc_resp-reg_C-effctor"/>
</dbReference>
<gene>
    <name evidence="5" type="ORF">M8542_09335</name>
</gene>
<keyword evidence="1" id="KW-0547">Nucleotide-binding</keyword>